<feature type="transmembrane region" description="Helical" evidence="1">
    <location>
        <begin position="127"/>
        <end position="144"/>
    </location>
</feature>
<keyword evidence="2" id="KW-0732">Signal</keyword>
<evidence type="ECO:0000256" key="2">
    <source>
        <dbReference type="SAM" id="SignalP"/>
    </source>
</evidence>
<keyword evidence="4" id="KW-1185">Reference proteome</keyword>
<name>A0A1M7Z9H5_9BACT</name>
<keyword evidence="1" id="KW-0472">Membrane</keyword>
<evidence type="ECO:0000313" key="4">
    <source>
        <dbReference type="Proteomes" id="UP000184609"/>
    </source>
</evidence>
<gene>
    <name evidence="3" type="ORF">SAMN04488108_1343</name>
</gene>
<proteinExistence type="predicted"/>
<dbReference type="EMBL" id="FRXN01000002">
    <property type="protein sequence ID" value="SHO61440.1"/>
    <property type="molecule type" value="Genomic_DNA"/>
</dbReference>
<evidence type="ECO:0000256" key="1">
    <source>
        <dbReference type="SAM" id="Phobius"/>
    </source>
</evidence>
<protein>
    <submittedName>
        <fullName evidence="3">Uncharacterized protein</fullName>
    </submittedName>
</protein>
<dbReference type="Proteomes" id="UP000184609">
    <property type="component" value="Unassembled WGS sequence"/>
</dbReference>
<evidence type="ECO:0000313" key="3">
    <source>
        <dbReference type="EMBL" id="SHO61440.1"/>
    </source>
</evidence>
<feature type="chain" id="PRO_5013269335" evidence="2">
    <location>
        <begin position="19"/>
        <end position="166"/>
    </location>
</feature>
<accession>A0A1M7Z9H5</accession>
<dbReference type="RefSeq" id="WP_134204400.1">
    <property type="nucleotide sequence ID" value="NZ_FRXN01000002.1"/>
</dbReference>
<dbReference type="STRING" id="1073327.SAMN04488108_1343"/>
<feature type="signal peptide" evidence="2">
    <location>
        <begin position="1"/>
        <end position="18"/>
    </location>
</feature>
<reference evidence="4" key="1">
    <citation type="submission" date="2016-12" db="EMBL/GenBank/DDBJ databases">
        <authorList>
            <person name="Varghese N."/>
            <person name="Submissions S."/>
        </authorList>
    </citation>
    <scope>NUCLEOTIDE SEQUENCE [LARGE SCALE GENOMIC DNA]</scope>
    <source>
        <strain evidence="4">DSM 25035</strain>
    </source>
</reference>
<dbReference type="OrthoDB" id="824312at2"/>
<dbReference type="AlphaFoldDB" id="A0A1M7Z9H5"/>
<sequence length="166" mass="19530">MKSTLFFWMLFLPLTINASTALDQLFEKRGQLYFELKNQANTESFGIQFTSNGDASLMRKIMEIDNAIIQKLQLEQSIVDAEELTDAEKYKTIAFSQEKDIQHLKSALERKTQEYNQSGFEIRKFRHGTWIFFFGMLFFCSLYLKDKINLRDWKGKIFSLIPSESH</sequence>
<keyword evidence="1" id="KW-1133">Transmembrane helix</keyword>
<keyword evidence="1" id="KW-0812">Transmembrane</keyword>
<organism evidence="3 4">
    <name type="scientific">Algoriphagus zhangzhouensis</name>
    <dbReference type="NCBI Taxonomy" id="1073327"/>
    <lineage>
        <taxon>Bacteria</taxon>
        <taxon>Pseudomonadati</taxon>
        <taxon>Bacteroidota</taxon>
        <taxon>Cytophagia</taxon>
        <taxon>Cytophagales</taxon>
        <taxon>Cyclobacteriaceae</taxon>
        <taxon>Algoriphagus</taxon>
    </lineage>
</organism>